<dbReference type="InterPro" id="IPR007627">
    <property type="entry name" value="RNA_pol_sigma70_r2"/>
</dbReference>
<dbReference type="InterPro" id="IPR012845">
    <property type="entry name" value="RNA_pol_sigma_FliA_WhiG"/>
</dbReference>
<sequence>MKSGNSPLEEKLWNDWITDKSSEAANELIINYMYLVNYHSERISSQLPKSVSKEDVRSLGLLGLYDALKKFDPSRDLKFDTYASFRIRGSIIDGLRKEDWLPRSIREKAKKVEQAAEQFEQLHQREATASEIAEKLGMTVEEVETAIKDSLFGNILSIEEKPKSNTSDLKEGIGYSIPDNTTILPENHITKRELNHELIQGIKMLNKNEQLVVSLFYNEELTFTEIGQVLGLTTSRISQIHKRSIFKLRKTLTKMQVFAN</sequence>
<dbReference type="PANTHER" id="PTHR30385:SF7">
    <property type="entry name" value="RNA POLYMERASE SIGMA FACTOR FLIA"/>
    <property type="match status" value="1"/>
</dbReference>
<dbReference type="InterPro" id="IPR007630">
    <property type="entry name" value="RNA_pol_sigma70_r4"/>
</dbReference>
<dbReference type="Pfam" id="PF04545">
    <property type="entry name" value="Sigma70_r4"/>
    <property type="match status" value="1"/>
</dbReference>
<dbReference type="Proteomes" id="UP001138793">
    <property type="component" value="Unassembled WGS sequence"/>
</dbReference>
<dbReference type="GO" id="GO:0003677">
    <property type="term" value="F:DNA binding"/>
    <property type="evidence" value="ECO:0007669"/>
    <property type="project" value="UniProtKB-KW"/>
</dbReference>
<dbReference type="SUPFAM" id="SSF88659">
    <property type="entry name" value="Sigma3 and sigma4 domains of RNA polymerase sigma factors"/>
    <property type="match status" value="2"/>
</dbReference>
<name>A0A9X1CC60_9BACI</name>
<dbReference type="GO" id="GO:0006352">
    <property type="term" value="P:DNA-templated transcription initiation"/>
    <property type="evidence" value="ECO:0007669"/>
    <property type="project" value="InterPro"/>
</dbReference>
<dbReference type="RefSeq" id="WP_149476328.1">
    <property type="nucleotide sequence ID" value="NZ_JAGGMB010000005.1"/>
</dbReference>
<dbReference type="AlphaFoldDB" id="A0A9X1CC60"/>
<dbReference type="NCBIfam" id="TIGR02479">
    <property type="entry name" value="FliA_WhiG"/>
    <property type="match status" value="1"/>
</dbReference>
<proteinExistence type="predicted"/>
<evidence type="ECO:0000313" key="6">
    <source>
        <dbReference type="EMBL" id="MBP2077681.1"/>
    </source>
</evidence>
<dbReference type="PIRSF" id="PIRSF000770">
    <property type="entry name" value="RNA_pol_sigma-SigE/K"/>
    <property type="match status" value="1"/>
</dbReference>
<dbReference type="InterPro" id="IPR013324">
    <property type="entry name" value="RNA_pol_sigma_r3/r4-like"/>
</dbReference>
<dbReference type="GO" id="GO:0003899">
    <property type="term" value="F:DNA-directed RNA polymerase activity"/>
    <property type="evidence" value="ECO:0007669"/>
    <property type="project" value="InterPro"/>
</dbReference>
<dbReference type="NCBIfam" id="TIGR02937">
    <property type="entry name" value="sigma70-ECF"/>
    <property type="match status" value="1"/>
</dbReference>
<dbReference type="Gene3D" id="1.20.140.160">
    <property type="match status" value="1"/>
</dbReference>
<keyword evidence="6" id="KW-0969">Cilium</keyword>
<keyword evidence="6" id="KW-0282">Flagellum</keyword>
<dbReference type="InterPro" id="IPR007624">
    <property type="entry name" value="RNA_pol_sigma70_r3"/>
</dbReference>
<dbReference type="InterPro" id="IPR000943">
    <property type="entry name" value="RNA_pol_sigma70"/>
</dbReference>
<keyword evidence="1" id="KW-0805">Transcription regulation</keyword>
<dbReference type="NCBIfam" id="NF005413">
    <property type="entry name" value="PRK06986.1"/>
    <property type="match status" value="1"/>
</dbReference>
<keyword evidence="7" id="KW-1185">Reference proteome</keyword>
<dbReference type="InterPro" id="IPR014284">
    <property type="entry name" value="RNA_pol_sigma-70_dom"/>
</dbReference>
<evidence type="ECO:0000256" key="1">
    <source>
        <dbReference type="ARBA" id="ARBA00023015"/>
    </source>
</evidence>
<dbReference type="PRINTS" id="PR00046">
    <property type="entry name" value="SIGMA70FCT"/>
</dbReference>
<dbReference type="Pfam" id="PF04542">
    <property type="entry name" value="Sigma70_r2"/>
    <property type="match status" value="1"/>
</dbReference>
<dbReference type="CDD" id="cd06171">
    <property type="entry name" value="Sigma70_r4"/>
    <property type="match status" value="1"/>
</dbReference>
<keyword evidence="6" id="KW-0966">Cell projection</keyword>
<dbReference type="Gene3D" id="1.10.1740.10">
    <property type="match status" value="1"/>
</dbReference>
<gene>
    <name evidence="6" type="ORF">J2Z64_001936</name>
</gene>
<evidence type="ECO:0000256" key="3">
    <source>
        <dbReference type="ARBA" id="ARBA00023125"/>
    </source>
</evidence>
<dbReference type="InterPro" id="IPR013325">
    <property type="entry name" value="RNA_pol_sigma_r2"/>
</dbReference>
<dbReference type="Pfam" id="PF04539">
    <property type="entry name" value="Sigma70_r3"/>
    <property type="match status" value="1"/>
</dbReference>
<evidence type="ECO:0000256" key="2">
    <source>
        <dbReference type="ARBA" id="ARBA00023082"/>
    </source>
</evidence>
<reference evidence="6" key="1">
    <citation type="submission" date="2021-03" db="EMBL/GenBank/DDBJ databases">
        <title>Genomic Encyclopedia of Type Strains, Phase IV (KMG-IV): sequencing the most valuable type-strain genomes for metagenomic binning, comparative biology and taxonomic classification.</title>
        <authorList>
            <person name="Goeker M."/>
        </authorList>
    </citation>
    <scope>NUCLEOTIDE SEQUENCE</scope>
    <source>
        <strain evidence="6">DSM 107338</strain>
    </source>
</reference>
<keyword evidence="4" id="KW-0804">Transcription</keyword>
<evidence type="ECO:0000259" key="5">
    <source>
        <dbReference type="PROSITE" id="PS00716"/>
    </source>
</evidence>
<keyword evidence="2" id="KW-0731">Sigma factor</keyword>
<evidence type="ECO:0000313" key="7">
    <source>
        <dbReference type="Proteomes" id="UP001138793"/>
    </source>
</evidence>
<dbReference type="PROSITE" id="PS00716">
    <property type="entry name" value="SIGMA70_2"/>
    <property type="match status" value="1"/>
</dbReference>
<dbReference type="EMBL" id="JAGGMB010000005">
    <property type="protein sequence ID" value="MBP2077681.1"/>
    <property type="molecule type" value="Genomic_DNA"/>
</dbReference>
<dbReference type="SUPFAM" id="SSF88946">
    <property type="entry name" value="Sigma2 domain of RNA polymerase sigma factors"/>
    <property type="match status" value="1"/>
</dbReference>
<keyword evidence="3" id="KW-0238">DNA-binding</keyword>
<organism evidence="6 7">
    <name type="scientific">Oceanobacillus polygoni</name>
    <dbReference type="NCBI Taxonomy" id="1235259"/>
    <lineage>
        <taxon>Bacteria</taxon>
        <taxon>Bacillati</taxon>
        <taxon>Bacillota</taxon>
        <taxon>Bacilli</taxon>
        <taxon>Bacillales</taxon>
        <taxon>Bacillaceae</taxon>
        <taxon>Oceanobacillus</taxon>
    </lineage>
</organism>
<dbReference type="PANTHER" id="PTHR30385">
    <property type="entry name" value="SIGMA FACTOR F FLAGELLAR"/>
    <property type="match status" value="1"/>
</dbReference>
<dbReference type="OrthoDB" id="9799825at2"/>
<dbReference type="GO" id="GO:0016987">
    <property type="term" value="F:sigma factor activity"/>
    <property type="evidence" value="ECO:0007669"/>
    <property type="project" value="UniProtKB-KW"/>
</dbReference>
<protein>
    <submittedName>
        <fullName evidence="6">RNA polymerase sigma factor for flagellar operon FliA</fullName>
    </submittedName>
</protein>
<comment type="caution">
    <text evidence="6">The sequence shown here is derived from an EMBL/GenBank/DDBJ whole genome shotgun (WGS) entry which is preliminary data.</text>
</comment>
<accession>A0A9X1CC60</accession>
<feature type="domain" description="RNA polymerase sigma-70" evidence="5">
    <location>
        <begin position="222"/>
        <end position="248"/>
    </location>
</feature>
<dbReference type="NCBIfam" id="NF005809">
    <property type="entry name" value="PRK07670.1"/>
    <property type="match status" value="1"/>
</dbReference>
<evidence type="ECO:0000256" key="4">
    <source>
        <dbReference type="ARBA" id="ARBA00023163"/>
    </source>
</evidence>